<name>A0A366E9Y0_9HYPH</name>
<gene>
    <name evidence="2" type="ORF">DFR47_101795</name>
</gene>
<dbReference type="OrthoDB" id="7866572at2"/>
<keyword evidence="1" id="KW-0732">Signal</keyword>
<accession>A0A366E9Y0</accession>
<comment type="caution">
    <text evidence="2">The sequence shown here is derived from an EMBL/GenBank/DDBJ whole genome shotgun (WGS) entry which is preliminary data.</text>
</comment>
<evidence type="ECO:0008006" key="4">
    <source>
        <dbReference type="Google" id="ProtNLM"/>
    </source>
</evidence>
<sequence>MRCRFLLASAFFLLPVSAMALDNDEELRLNLPHGEVIIGINQVEGEGLVIHAGGDKELLMDSAYMPEVMTTYEDSVLLQLAMGGNACPATYVWLTYDGKDLRASKEFGTCLESGELKKTDGFPAFIMDDGDSASQQIRYDYDGKTIKETKLTR</sequence>
<feature type="chain" id="PRO_5016619575" description="Membrane-bound lysozyme inhibitor of c-type lysozyme MliC" evidence="1">
    <location>
        <begin position="21"/>
        <end position="153"/>
    </location>
</feature>
<evidence type="ECO:0000313" key="2">
    <source>
        <dbReference type="EMBL" id="RBO99183.1"/>
    </source>
</evidence>
<evidence type="ECO:0000256" key="1">
    <source>
        <dbReference type="SAM" id="SignalP"/>
    </source>
</evidence>
<protein>
    <recommendedName>
        <fullName evidence="4">Membrane-bound lysozyme inhibitor of c-type lysozyme MliC</fullName>
    </recommendedName>
</protein>
<organism evidence="2 3">
    <name type="scientific">Pseudochrobactrum asaccharolyticum</name>
    <dbReference type="NCBI Taxonomy" id="354351"/>
    <lineage>
        <taxon>Bacteria</taxon>
        <taxon>Pseudomonadati</taxon>
        <taxon>Pseudomonadota</taxon>
        <taxon>Alphaproteobacteria</taxon>
        <taxon>Hyphomicrobiales</taxon>
        <taxon>Brucellaceae</taxon>
        <taxon>Pseudochrobactrum</taxon>
    </lineage>
</organism>
<dbReference type="EMBL" id="QNRH01000001">
    <property type="protein sequence ID" value="RBO99183.1"/>
    <property type="molecule type" value="Genomic_DNA"/>
</dbReference>
<evidence type="ECO:0000313" key="3">
    <source>
        <dbReference type="Proteomes" id="UP000252893"/>
    </source>
</evidence>
<feature type="signal peptide" evidence="1">
    <location>
        <begin position="1"/>
        <end position="20"/>
    </location>
</feature>
<proteinExistence type="predicted"/>
<dbReference type="RefSeq" id="WP_113943039.1">
    <property type="nucleotide sequence ID" value="NZ_JBHEEG010000005.1"/>
</dbReference>
<dbReference type="Proteomes" id="UP000252893">
    <property type="component" value="Unassembled WGS sequence"/>
</dbReference>
<reference evidence="2 3" key="1">
    <citation type="submission" date="2018-06" db="EMBL/GenBank/DDBJ databases">
        <title>Genomic Encyclopedia of Type Strains, Phase IV (KMG-IV): sequencing the most valuable type-strain genomes for metagenomic binning, comparative biology and taxonomic classification.</title>
        <authorList>
            <person name="Goeker M."/>
        </authorList>
    </citation>
    <scope>NUCLEOTIDE SEQUENCE [LARGE SCALE GENOMIC DNA]</scope>
    <source>
        <strain evidence="2 3">DSM 25619</strain>
    </source>
</reference>
<keyword evidence="3" id="KW-1185">Reference proteome</keyword>
<dbReference type="AlphaFoldDB" id="A0A366E9Y0"/>